<evidence type="ECO:0000313" key="1">
    <source>
        <dbReference type="EMBL" id="QJA68868.1"/>
    </source>
</evidence>
<organism evidence="1">
    <name type="scientific">viral metagenome</name>
    <dbReference type="NCBI Taxonomy" id="1070528"/>
    <lineage>
        <taxon>unclassified sequences</taxon>
        <taxon>metagenomes</taxon>
        <taxon>organismal metagenomes</taxon>
    </lineage>
</organism>
<sequence length="101" mass="11480">MSDYYILEGHRAVKTDGMIWSTWIRGAERHVGDEMVGDVQVSTVFLGLDHGFGYSPPLLFETMVFGGPLDQEQDRYTTWEQAEEGHKDMVERVRKGGIDAE</sequence>
<gene>
    <name evidence="1" type="ORF">MM415A05584_0008</name>
</gene>
<reference evidence="1" key="1">
    <citation type="submission" date="2020-03" db="EMBL/GenBank/DDBJ databases">
        <title>The deep terrestrial virosphere.</title>
        <authorList>
            <person name="Holmfeldt K."/>
            <person name="Nilsson E."/>
            <person name="Simone D."/>
            <person name="Lopez-Fernandez M."/>
            <person name="Wu X."/>
            <person name="de Brujin I."/>
            <person name="Lundin D."/>
            <person name="Andersson A."/>
            <person name="Bertilsson S."/>
            <person name="Dopson M."/>
        </authorList>
    </citation>
    <scope>NUCLEOTIDE SEQUENCE</scope>
    <source>
        <strain evidence="1">MM415A05584</strain>
    </source>
</reference>
<protein>
    <submittedName>
        <fullName evidence="1">Uncharacterized protein</fullName>
    </submittedName>
</protein>
<dbReference type="EMBL" id="MT141656">
    <property type="protein sequence ID" value="QJA68868.1"/>
    <property type="molecule type" value="Genomic_DNA"/>
</dbReference>
<accession>A0A6M3JHR5</accession>
<name>A0A6M3JHR5_9ZZZZ</name>
<proteinExistence type="predicted"/>
<dbReference type="AlphaFoldDB" id="A0A6M3JHR5"/>